<comment type="caution">
    <text evidence="1">The sequence shown here is derived from an EMBL/GenBank/DDBJ whole genome shotgun (WGS) entry which is preliminary data.</text>
</comment>
<name>A0A975WZE8_9BURK</name>
<dbReference type="EMBL" id="OFSQ01000012">
    <property type="protein sequence ID" value="SOY49943.1"/>
    <property type="molecule type" value="Genomic_DNA"/>
</dbReference>
<organism evidence="1 2">
    <name type="scientific">Cupriavidus taiwanensis</name>
    <dbReference type="NCBI Taxonomy" id="164546"/>
    <lineage>
        <taxon>Bacteria</taxon>
        <taxon>Pseudomonadati</taxon>
        <taxon>Pseudomonadota</taxon>
        <taxon>Betaproteobacteria</taxon>
        <taxon>Burkholderiales</taxon>
        <taxon>Burkholderiaceae</taxon>
        <taxon>Cupriavidus</taxon>
    </lineage>
</organism>
<evidence type="ECO:0000313" key="2">
    <source>
        <dbReference type="Proteomes" id="UP000256780"/>
    </source>
</evidence>
<dbReference type="AlphaFoldDB" id="A0A975WZE8"/>
<accession>A0A975WZE8</accession>
<proteinExistence type="predicted"/>
<evidence type="ECO:0000313" key="1">
    <source>
        <dbReference type="EMBL" id="SOY49943.1"/>
    </source>
</evidence>
<sequence length="39" mass="4299">MLPTDLTVHWHPYGGYIVREASHPTVTSDACPPRLPLVA</sequence>
<reference evidence="1 2" key="1">
    <citation type="submission" date="2018-01" db="EMBL/GenBank/DDBJ databases">
        <authorList>
            <person name="Clerissi C."/>
        </authorList>
    </citation>
    <scope>NUCLEOTIDE SEQUENCE [LARGE SCALE GENOMIC DNA]</scope>
    <source>
        <strain evidence="1">Cupriavidus sp. LMG 19464</strain>
    </source>
</reference>
<gene>
    <name evidence="1" type="ORF">CBM2587_A20074</name>
</gene>
<protein>
    <submittedName>
        <fullName evidence="1">Uncharacterized protein</fullName>
    </submittedName>
</protein>
<dbReference type="Proteomes" id="UP000256780">
    <property type="component" value="Chromosome CBM2587_a"/>
</dbReference>